<evidence type="ECO:0000313" key="1">
    <source>
        <dbReference type="EMBL" id="SDG82276.1"/>
    </source>
</evidence>
<proteinExistence type="predicted"/>
<organism evidence="1 2">
    <name type="scientific">Prevotella communis</name>
    <dbReference type="NCBI Taxonomy" id="2913614"/>
    <lineage>
        <taxon>Bacteria</taxon>
        <taxon>Pseudomonadati</taxon>
        <taxon>Bacteroidota</taxon>
        <taxon>Bacteroidia</taxon>
        <taxon>Bacteroidales</taxon>
        <taxon>Prevotellaceae</taxon>
        <taxon>Prevotella</taxon>
    </lineage>
</organism>
<protein>
    <submittedName>
        <fullName evidence="1">Uncharacterized protein</fullName>
    </submittedName>
</protein>
<accession>A0A1G7XDM4</accession>
<evidence type="ECO:0000313" key="2">
    <source>
        <dbReference type="Proteomes" id="UP000198779"/>
    </source>
</evidence>
<dbReference type="EMBL" id="FNCQ01000010">
    <property type="protein sequence ID" value="SDG82276.1"/>
    <property type="molecule type" value="Genomic_DNA"/>
</dbReference>
<gene>
    <name evidence="1" type="ORF">SAMN04487901_11062</name>
</gene>
<name>A0A1G7XDM4_9BACT</name>
<dbReference type="Proteomes" id="UP000198779">
    <property type="component" value="Unassembled WGS sequence"/>
</dbReference>
<dbReference type="AlphaFoldDB" id="A0A1G7XDM4"/>
<sequence length="30" mass="3709">MLQQFFHLTLFTFHFKMITFAPRIIKPIKI</sequence>
<keyword evidence="2" id="KW-1185">Reference proteome</keyword>
<reference evidence="2" key="1">
    <citation type="submission" date="2016-10" db="EMBL/GenBank/DDBJ databases">
        <authorList>
            <person name="Varghese N."/>
            <person name="Submissions S."/>
        </authorList>
    </citation>
    <scope>NUCLEOTIDE SEQUENCE [LARGE SCALE GENOMIC DNA]</scope>
    <source>
        <strain evidence="2">BP1-148</strain>
    </source>
</reference>